<dbReference type="Gene3D" id="3.40.50.300">
    <property type="entry name" value="P-loop containing nucleotide triphosphate hydrolases"/>
    <property type="match status" value="1"/>
</dbReference>
<protein>
    <submittedName>
        <fullName evidence="1">Adenosyl cobinamide kinase/adenosyl cobinamide phosphate guanylyltransferase</fullName>
    </submittedName>
</protein>
<dbReference type="AlphaFoldDB" id="A0A840PU24"/>
<accession>A0A840PU24</accession>
<dbReference type="SUPFAM" id="SSF52540">
    <property type="entry name" value="P-loop containing nucleoside triphosphate hydrolases"/>
    <property type="match status" value="1"/>
</dbReference>
<organism evidence="1 2">
    <name type="scientific">Ureibacillus thermosphaericus</name>
    <dbReference type="NCBI Taxonomy" id="51173"/>
    <lineage>
        <taxon>Bacteria</taxon>
        <taxon>Bacillati</taxon>
        <taxon>Bacillota</taxon>
        <taxon>Bacilli</taxon>
        <taxon>Bacillales</taxon>
        <taxon>Caryophanaceae</taxon>
        <taxon>Ureibacillus</taxon>
    </lineage>
</organism>
<dbReference type="GO" id="GO:0016779">
    <property type="term" value="F:nucleotidyltransferase activity"/>
    <property type="evidence" value="ECO:0007669"/>
    <property type="project" value="UniProtKB-KW"/>
</dbReference>
<reference evidence="1 2" key="1">
    <citation type="submission" date="2020-08" db="EMBL/GenBank/DDBJ databases">
        <title>Genomic Encyclopedia of Type Strains, Phase IV (KMG-IV): sequencing the most valuable type-strain genomes for metagenomic binning, comparative biology and taxonomic classification.</title>
        <authorList>
            <person name="Goeker M."/>
        </authorList>
    </citation>
    <scope>NUCLEOTIDE SEQUENCE [LARGE SCALE GENOMIC DNA]</scope>
    <source>
        <strain evidence="1 2">DSM 10633</strain>
    </source>
</reference>
<dbReference type="UniPathway" id="UPA00148">
    <property type="reaction ID" value="UER00236"/>
</dbReference>
<keyword evidence="1" id="KW-0548">Nucleotidyltransferase</keyword>
<dbReference type="GO" id="GO:0009236">
    <property type="term" value="P:cobalamin biosynthetic process"/>
    <property type="evidence" value="ECO:0007669"/>
    <property type="project" value="UniProtKB-UniPathway"/>
</dbReference>
<proteinExistence type="predicted"/>
<dbReference type="GO" id="GO:0043752">
    <property type="term" value="F:adenosylcobinamide kinase activity"/>
    <property type="evidence" value="ECO:0007669"/>
    <property type="project" value="InterPro"/>
</dbReference>
<comment type="caution">
    <text evidence="1">The sequence shown here is derived from an EMBL/GenBank/DDBJ whole genome shotgun (WGS) entry which is preliminary data.</text>
</comment>
<dbReference type="Proteomes" id="UP000557217">
    <property type="component" value="Unassembled WGS sequence"/>
</dbReference>
<dbReference type="InterPro" id="IPR027417">
    <property type="entry name" value="P-loop_NTPase"/>
</dbReference>
<dbReference type="EMBL" id="JACHGZ010000033">
    <property type="protein sequence ID" value="MBB5149969.1"/>
    <property type="molecule type" value="Genomic_DNA"/>
</dbReference>
<evidence type="ECO:0000313" key="1">
    <source>
        <dbReference type="EMBL" id="MBB5149969.1"/>
    </source>
</evidence>
<dbReference type="Pfam" id="PF02283">
    <property type="entry name" value="CobU"/>
    <property type="match status" value="1"/>
</dbReference>
<keyword evidence="1" id="KW-0418">Kinase</keyword>
<gene>
    <name evidence="1" type="ORF">HNR36_002368</name>
</gene>
<keyword evidence="1" id="KW-0808">Transferase</keyword>
<dbReference type="RefSeq" id="WP_016838987.1">
    <property type="nucleotide sequence ID" value="NZ_AP018335.1"/>
</dbReference>
<dbReference type="InterPro" id="IPR003203">
    <property type="entry name" value="CobU/CobP"/>
</dbReference>
<evidence type="ECO:0000313" key="2">
    <source>
        <dbReference type="Proteomes" id="UP000557217"/>
    </source>
</evidence>
<name>A0A840PU24_URETH</name>
<dbReference type="GO" id="GO:0000166">
    <property type="term" value="F:nucleotide binding"/>
    <property type="evidence" value="ECO:0007669"/>
    <property type="project" value="InterPro"/>
</dbReference>
<keyword evidence="2" id="KW-1185">Reference proteome</keyword>
<sequence length="137" mass="15776">MQSVIGGAYNGKRKFVSNMLKEIGANRCYFYEGEIPEGPFTKDEYVIIGSFEKMILLVPDLSEDEIVSQIMGKLMNLDYKTNLICICTDIGRGIVPLSKEDRHLRDTCGRLYQQLFEKSEKVIRVWYGIPEILKEEN</sequence>